<evidence type="ECO:0000313" key="2">
    <source>
        <dbReference type="EMBL" id="CDW73234.1"/>
    </source>
</evidence>
<keyword evidence="3" id="KW-1185">Reference proteome</keyword>
<sequence length="416" mass="49053">MRQIKVEPIDQDFMSFTETPTQMNLKLERNDSLFGEDQHSFFDVQDLNEQSVIIKREYQLETTCREILPNRTQMNLIEKGIQCPQCQKGLLKLININFDEKMLICVKKQQNQRRKRDKDAKKSNNQVIATVQKSQIDEKQELIRQKEKSFQNKHLLPSQHVSTTLSQQLQLRTTVNMTEIFSSTSCNDRLGSLQQVEISDYTKCGDILISAADSCTNKLIQDPLAQLDINSNRRGRDHSYRIKSSYQNVISHSDTYCPFLQMPKIQNVSKRKLDEKENEDCFFPLKFEEQFKQLNLDDFIINQSDNLDLKLSQLMKKIDNCKRNMPIKQDRLQTQTTLDINSLRDYEEDLFLQSEYEEQQLNYYSNKRSHTQMQQNLSFMEKLKYSPYLRKDRNKRFKSSEEIQSTRSGGQISSIL</sequence>
<dbReference type="InParanoid" id="A0A077ZUJ9"/>
<reference evidence="2 3" key="1">
    <citation type="submission" date="2014-06" db="EMBL/GenBank/DDBJ databases">
        <authorList>
            <person name="Swart Estienne"/>
        </authorList>
    </citation>
    <scope>NUCLEOTIDE SEQUENCE [LARGE SCALE GENOMIC DNA]</scope>
    <source>
        <strain evidence="2 3">130c</strain>
    </source>
</reference>
<proteinExistence type="predicted"/>
<evidence type="ECO:0000256" key="1">
    <source>
        <dbReference type="SAM" id="MobiDB-lite"/>
    </source>
</evidence>
<name>A0A077ZUJ9_STYLE</name>
<protein>
    <submittedName>
        <fullName evidence="2">Uncharacterized protein</fullName>
    </submittedName>
</protein>
<organism evidence="2 3">
    <name type="scientific">Stylonychia lemnae</name>
    <name type="common">Ciliate</name>
    <dbReference type="NCBI Taxonomy" id="5949"/>
    <lineage>
        <taxon>Eukaryota</taxon>
        <taxon>Sar</taxon>
        <taxon>Alveolata</taxon>
        <taxon>Ciliophora</taxon>
        <taxon>Intramacronucleata</taxon>
        <taxon>Spirotrichea</taxon>
        <taxon>Stichotrichia</taxon>
        <taxon>Sporadotrichida</taxon>
        <taxon>Oxytrichidae</taxon>
        <taxon>Stylonychinae</taxon>
        <taxon>Stylonychia</taxon>
    </lineage>
</organism>
<accession>A0A077ZUJ9</accession>
<gene>
    <name evidence="2" type="primary">Contig18872.g20021</name>
    <name evidence="2" type="ORF">STYLEM_2210</name>
</gene>
<dbReference type="EMBL" id="CCKQ01002144">
    <property type="protein sequence ID" value="CDW73234.1"/>
    <property type="molecule type" value="Genomic_DNA"/>
</dbReference>
<dbReference type="AlphaFoldDB" id="A0A077ZUJ9"/>
<evidence type="ECO:0000313" key="3">
    <source>
        <dbReference type="Proteomes" id="UP000039865"/>
    </source>
</evidence>
<dbReference type="Proteomes" id="UP000039865">
    <property type="component" value="Unassembled WGS sequence"/>
</dbReference>
<feature type="region of interest" description="Disordered" evidence="1">
    <location>
        <begin position="396"/>
        <end position="416"/>
    </location>
</feature>
<feature type="compositionally biased region" description="Polar residues" evidence="1">
    <location>
        <begin position="402"/>
        <end position="416"/>
    </location>
</feature>